<gene>
    <name evidence="5" type="ORF">ASEP1449_LOCUS4612</name>
    <name evidence="6" type="ORF">ASEP1449_LOCUS4613</name>
</gene>
<dbReference type="EMBL" id="HBHQ01006852">
    <property type="protein sequence ID" value="CAD9812787.1"/>
    <property type="molecule type" value="Transcribed_RNA"/>
</dbReference>
<keyword evidence="3" id="KW-0456">Lyase</keyword>
<dbReference type="EMBL" id="HBHQ01006853">
    <property type="protein sequence ID" value="CAD9812788.1"/>
    <property type="molecule type" value="Transcribed_RNA"/>
</dbReference>
<keyword evidence="2" id="KW-0479">Metal-binding</keyword>
<dbReference type="Gene3D" id="3.20.20.60">
    <property type="entry name" value="Phosphoenolpyruvate-binding domains"/>
    <property type="match status" value="1"/>
</dbReference>
<evidence type="ECO:0000313" key="5">
    <source>
        <dbReference type="EMBL" id="CAD9812787.1"/>
    </source>
</evidence>
<dbReference type="InterPro" id="IPR050251">
    <property type="entry name" value="HpcH-HpaI_aldolase"/>
</dbReference>
<evidence type="ECO:0000256" key="2">
    <source>
        <dbReference type="ARBA" id="ARBA00022723"/>
    </source>
</evidence>
<proteinExistence type="inferred from homology"/>
<dbReference type="InterPro" id="IPR015813">
    <property type="entry name" value="Pyrv/PenolPyrv_kinase-like_dom"/>
</dbReference>
<accession>A0A6T7GMT3</accession>
<organism evidence="6">
    <name type="scientific">Attheya septentrionalis</name>
    <dbReference type="NCBI Taxonomy" id="420275"/>
    <lineage>
        <taxon>Eukaryota</taxon>
        <taxon>Sar</taxon>
        <taxon>Stramenopiles</taxon>
        <taxon>Ochrophyta</taxon>
        <taxon>Bacillariophyta</taxon>
        <taxon>Coscinodiscophyceae</taxon>
        <taxon>Chaetocerotophycidae</taxon>
        <taxon>Chaetocerotales</taxon>
        <taxon>Attheyaceae</taxon>
        <taxon>Attheya</taxon>
    </lineage>
</organism>
<evidence type="ECO:0000259" key="4">
    <source>
        <dbReference type="Pfam" id="PF03328"/>
    </source>
</evidence>
<evidence type="ECO:0000313" key="6">
    <source>
        <dbReference type="EMBL" id="CAD9812788.1"/>
    </source>
</evidence>
<dbReference type="InterPro" id="IPR005000">
    <property type="entry name" value="Aldolase/citrate-lyase_domain"/>
</dbReference>
<evidence type="ECO:0000256" key="1">
    <source>
        <dbReference type="ARBA" id="ARBA00005568"/>
    </source>
</evidence>
<dbReference type="GO" id="GO:0046872">
    <property type="term" value="F:metal ion binding"/>
    <property type="evidence" value="ECO:0007669"/>
    <property type="project" value="UniProtKB-KW"/>
</dbReference>
<dbReference type="Pfam" id="PF03328">
    <property type="entry name" value="HpcH_HpaI"/>
    <property type="match status" value="1"/>
</dbReference>
<reference evidence="6" key="1">
    <citation type="submission" date="2021-01" db="EMBL/GenBank/DDBJ databases">
        <authorList>
            <person name="Corre E."/>
            <person name="Pelletier E."/>
            <person name="Niang G."/>
            <person name="Scheremetjew M."/>
            <person name="Finn R."/>
            <person name="Kale V."/>
            <person name="Holt S."/>
            <person name="Cochrane G."/>
            <person name="Meng A."/>
            <person name="Brown T."/>
            <person name="Cohen L."/>
        </authorList>
    </citation>
    <scope>NUCLEOTIDE SEQUENCE</scope>
    <source>
        <strain evidence="6">CCMP2084</strain>
    </source>
</reference>
<dbReference type="AlphaFoldDB" id="A0A6T7GMT3"/>
<comment type="similarity">
    <text evidence="1">Belongs to the HpcH/HpaI aldolase family.</text>
</comment>
<dbReference type="PANTHER" id="PTHR30502:SF0">
    <property type="entry name" value="PHOSPHOENOLPYRUVATE CARBOXYLASE FAMILY PROTEIN"/>
    <property type="match status" value="1"/>
</dbReference>
<dbReference type="GO" id="GO:0016832">
    <property type="term" value="F:aldehyde-lyase activity"/>
    <property type="evidence" value="ECO:0007669"/>
    <property type="project" value="TreeGrafter"/>
</dbReference>
<feature type="domain" description="HpcH/HpaI aldolase/citrate lyase" evidence="4">
    <location>
        <begin position="28"/>
        <end position="281"/>
    </location>
</feature>
<dbReference type="GO" id="GO:0005737">
    <property type="term" value="C:cytoplasm"/>
    <property type="evidence" value="ECO:0007669"/>
    <property type="project" value="TreeGrafter"/>
</dbReference>
<dbReference type="InterPro" id="IPR040442">
    <property type="entry name" value="Pyrv_kinase-like_dom_sf"/>
</dbReference>
<evidence type="ECO:0000256" key="3">
    <source>
        <dbReference type="ARBA" id="ARBA00023239"/>
    </source>
</evidence>
<protein>
    <recommendedName>
        <fullName evidence="4">HpcH/HpaI aldolase/citrate lyase domain-containing protein</fullName>
    </recommendedName>
</protein>
<name>A0A6T7GMT3_9STRA</name>
<dbReference type="PANTHER" id="PTHR30502">
    <property type="entry name" value="2-KETO-3-DEOXY-L-RHAMNONATE ALDOLASE"/>
    <property type="match status" value="1"/>
</dbReference>
<dbReference type="SUPFAM" id="SSF51621">
    <property type="entry name" value="Phosphoenolpyruvate/pyruvate domain"/>
    <property type="match status" value="1"/>
</dbReference>
<sequence length="296" mass="31948">MKTIDAYRSLRHHLLRRSGRSYGSLLLSNSPVIAELMGGMGYGHLIVDHEHSMTDISSGTALLQAIRSSALFPTTSNNNDASNMGDDTAWNLNRITEPIVRVPSSDPVYMKKVLDTLRLPGGILVPMVETATEARDIVRSVRYPDGNDGGARGFAAPLVRASQWGTMKGGTDAYLQQCKEDLLVAVQVETVNAVGHISEIGKVDGIDMIFLGPYDLSASVGKPGQFDDPEVKDLIQTAEQMVLECGCLLGGFRSPGRDLNDMLSVGYSLVTGGSDMGMLREASKKDVMGAWDLRSQ</sequence>